<dbReference type="Pfam" id="PF00496">
    <property type="entry name" value="SBP_bac_5"/>
    <property type="match status" value="1"/>
</dbReference>
<accession>A0ABR6ZL98</accession>
<name>A0ABR6ZL98_9BURK</name>
<proteinExistence type="inferred from homology"/>
<sequence length="591" mass="66716">MKSSLSAVLTALVCSLPLSLPAMAAADPNKVLHLSFEAADDGFDAMRTNSAYSNWVSDAIFEGLVTYDYLARPARLVPNTIVAMPDISDDGKTMTFRLKKGIYFSPDPAFKGQRRELLASDYAYTFKRLVDPNNRSTQASILEGKIIGLDELVTAAKKNGKFDYDKPVAGLETPDPYTLIIRLKAQDLGLIYYLAKPMGGAVAREVVEHYGEAVNQHPVGTGAYMLKQYVPRSKIILEANPEYRGFVWDFQGTGSDWDKQIIKDMKGKQMPQVGRVEIAIIEEEQSRWLAFDSGQLDFEMLVPAASVKLLDQGKLKPEYEAKGLRLYRTVDPGITRTFFNFQDPTVGGYTKEKIALRRAIALSFNHQEEIDQVWFGQAIKAKSMVPPDVAGHDSTYRNSNAYDPNLANKLLDKFGYKRGADGFRSMPDGSPLKLRIHSAPKTKDYARMEVWKRSLDKIGIRAEFPVAGFADNLKSAYQCKLMMFGMGYIADIPDGMDFMELYYGKNAYRGNHGCYKSAAFDAAYEKARMMPNGPERQKVFNTMERLLEADTVHSLELWRVRNWLIQPWVKGYKTHPIMRGDWRFLDVEKSK</sequence>
<dbReference type="PANTHER" id="PTHR30290">
    <property type="entry name" value="PERIPLASMIC BINDING COMPONENT OF ABC TRANSPORTER"/>
    <property type="match status" value="1"/>
</dbReference>
<gene>
    <name evidence="7" type="ORF">H8L32_04140</name>
</gene>
<feature type="signal peptide" evidence="5">
    <location>
        <begin position="1"/>
        <end position="24"/>
    </location>
</feature>
<dbReference type="Gene3D" id="3.40.190.10">
    <property type="entry name" value="Periplasmic binding protein-like II"/>
    <property type="match status" value="1"/>
</dbReference>
<comment type="similarity">
    <text evidence="2">Belongs to the bacterial solute-binding protein 5 family.</text>
</comment>
<reference evidence="7 8" key="1">
    <citation type="submission" date="2020-08" db="EMBL/GenBank/DDBJ databases">
        <title>Novel species isolated from subtropical streams in China.</title>
        <authorList>
            <person name="Lu H."/>
        </authorList>
    </citation>
    <scope>NUCLEOTIDE SEQUENCE [LARGE SCALE GENOMIC DNA]</scope>
    <source>
        <strain evidence="7 8">CY18W</strain>
    </source>
</reference>
<evidence type="ECO:0000256" key="5">
    <source>
        <dbReference type="SAM" id="SignalP"/>
    </source>
</evidence>
<evidence type="ECO:0000313" key="8">
    <source>
        <dbReference type="Proteomes" id="UP000650424"/>
    </source>
</evidence>
<protein>
    <submittedName>
        <fullName evidence="7">Heme-binding protein</fullName>
    </submittedName>
</protein>
<dbReference type="PANTHER" id="PTHR30290:SF10">
    <property type="entry name" value="PERIPLASMIC OLIGOPEPTIDE-BINDING PROTEIN-RELATED"/>
    <property type="match status" value="1"/>
</dbReference>
<dbReference type="SUPFAM" id="SSF53850">
    <property type="entry name" value="Periplasmic binding protein-like II"/>
    <property type="match status" value="1"/>
</dbReference>
<evidence type="ECO:0000256" key="1">
    <source>
        <dbReference type="ARBA" id="ARBA00004196"/>
    </source>
</evidence>
<evidence type="ECO:0000256" key="3">
    <source>
        <dbReference type="ARBA" id="ARBA00022448"/>
    </source>
</evidence>
<keyword evidence="3" id="KW-0813">Transport</keyword>
<dbReference type="EMBL" id="JACOGF010000002">
    <property type="protein sequence ID" value="MBC3916667.1"/>
    <property type="molecule type" value="Genomic_DNA"/>
</dbReference>
<keyword evidence="4 5" id="KW-0732">Signal</keyword>
<evidence type="ECO:0000256" key="4">
    <source>
        <dbReference type="ARBA" id="ARBA00022729"/>
    </source>
</evidence>
<comment type="caution">
    <text evidence="7">The sequence shown here is derived from an EMBL/GenBank/DDBJ whole genome shotgun (WGS) entry which is preliminary data.</text>
</comment>
<dbReference type="InterPro" id="IPR039424">
    <property type="entry name" value="SBP_5"/>
</dbReference>
<feature type="domain" description="Solute-binding protein family 5" evidence="6">
    <location>
        <begin position="79"/>
        <end position="507"/>
    </location>
</feature>
<keyword evidence="8" id="KW-1185">Reference proteome</keyword>
<dbReference type="InterPro" id="IPR030678">
    <property type="entry name" value="Peptide/Ni-bd"/>
</dbReference>
<dbReference type="InterPro" id="IPR000914">
    <property type="entry name" value="SBP_5_dom"/>
</dbReference>
<dbReference type="Gene3D" id="3.90.76.10">
    <property type="entry name" value="Dipeptide-binding Protein, Domain 1"/>
    <property type="match status" value="1"/>
</dbReference>
<evidence type="ECO:0000313" key="7">
    <source>
        <dbReference type="EMBL" id="MBC3916667.1"/>
    </source>
</evidence>
<dbReference type="Gene3D" id="3.10.105.10">
    <property type="entry name" value="Dipeptide-binding Protein, Domain 3"/>
    <property type="match status" value="1"/>
</dbReference>
<comment type="subcellular location">
    <subcellularLocation>
        <location evidence="1">Cell envelope</location>
    </subcellularLocation>
</comment>
<dbReference type="PIRSF" id="PIRSF002741">
    <property type="entry name" value="MppA"/>
    <property type="match status" value="1"/>
</dbReference>
<dbReference type="Proteomes" id="UP000650424">
    <property type="component" value="Unassembled WGS sequence"/>
</dbReference>
<dbReference type="RefSeq" id="WP_186945915.1">
    <property type="nucleotide sequence ID" value="NZ_JACOGF010000002.1"/>
</dbReference>
<evidence type="ECO:0000259" key="6">
    <source>
        <dbReference type="Pfam" id="PF00496"/>
    </source>
</evidence>
<feature type="chain" id="PRO_5046503629" evidence="5">
    <location>
        <begin position="25"/>
        <end position="591"/>
    </location>
</feature>
<evidence type="ECO:0000256" key="2">
    <source>
        <dbReference type="ARBA" id="ARBA00005695"/>
    </source>
</evidence>
<organism evidence="7 8">
    <name type="scientific">Undibacterium hunanense</name>
    <dbReference type="NCBI Taxonomy" id="2762292"/>
    <lineage>
        <taxon>Bacteria</taxon>
        <taxon>Pseudomonadati</taxon>
        <taxon>Pseudomonadota</taxon>
        <taxon>Betaproteobacteria</taxon>
        <taxon>Burkholderiales</taxon>
        <taxon>Oxalobacteraceae</taxon>
        <taxon>Undibacterium</taxon>
    </lineage>
</organism>